<comment type="caution">
    <text evidence="1">The sequence shown here is derived from an EMBL/GenBank/DDBJ whole genome shotgun (WGS) entry which is preliminary data.</text>
</comment>
<name>A0ABN9TIR1_9DINO</name>
<dbReference type="Proteomes" id="UP001189429">
    <property type="component" value="Unassembled WGS sequence"/>
</dbReference>
<keyword evidence="2" id="KW-1185">Reference proteome</keyword>
<reference evidence="1" key="1">
    <citation type="submission" date="2023-10" db="EMBL/GenBank/DDBJ databases">
        <authorList>
            <person name="Chen Y."/>
            <person name="Shah S."/>
            <person name="Dougan E. K."/>
            <person name="Thang M."/>
            <person name="Chan C."/>
        </authorList>
    </citation>
    <scope>NUCLEOTIDE SEQUENCE [LARGE SCALE GENOMIC DNA]</scope>
</reference>
<organism evidence="1 2">
    <name type="scientific">Prorocentrum cordatum</name>
    <dbReference type="NCBI Taxonomy" id="2364126"/>
    <lineage>
        <taxon>Eukaryota</taxon>
        <taxon>Sar</taxon>
        <taxon>Alveolata</taxon>
        <taxon>Dinophyceae</taxon>
        <taxon>Prorocentrales</taxon>
        <taxon>Prorocentraceae</taxon>
        <taxon>Prorocentrum</taxon>
    </lineage>
</organism>
<accession>A0ABN9TIR1</accession>
<evidence type="ECO:0000313" key="2">
    <source>
        <dbReference type="Proteomes" id="UP001189429"/>
    </source>
</evidence>
<proteinExistence type="predicted"/>
<protein>
    <submittedName>
        <fullName evidence="1">Uncharacterized protein</fullName>
    </submittedName>
</protein>
<evidence type="ECO:0000313" key="1">
    <source>
        <dbReference type="EMBL" id="CAK0845720.1"/>
    </source>
</evidence>
<dbReference type="EMBL" id="CAUYUJ010014761">
    <property type="protein sequence ID" value="CAK0845720.1"/>
    <property type="molecule type" value="Genomic_DNA"/>
</dbReference>
<sequence length="59" mass="6895">MAASCRVCEKKCEQWWELFQSPVHQEVPCEAGRYGCSPWELRMGGSRKSCSHTQLHRRL</sequence>
<gene>
    <name evidence="1" type="ORF">PCOR1329_LOCUS39431</name>
</gene>